<dbReference type="InterPro" id="IPR005365">
    <property type="entry name" value="Npr3"/>
</dbReference>
<evidence type="ECO:0000256" key="3">
    <source>
        <dbReference type="SAM" id="MobiDB-lite"/>
    </source>
</evidence>
<dbReference type="AlphaFoldDB" id="A0A226E2Z3"/>
<comment type="similarity">
    <text evidence="1 2">Belongs to the NPR3 family.</text>
</comment>
<dbReference type="EMBL" id="LNIX01000007">
    <property type="protein sequence ID" value="OXA51638.1"/>
    <property type="molecule type" value="Genomic_DNA"/>
</dbReference>
<feature type="domain" description="GATOR1 complex protein NPRL3 C-terminal HTH" evidence="4">
    <location>
        <begin position="664"/>
        <end position="708"/>
    </location>
</feature>
<keyword evidence="2" id="KW-0458">Lysosome</keyword>
<comment type="caution">
    <text evidence="5">The sequence shown here is derived from an EMBL/GenBank/DDBJ whole genome shotgun (WGS) entry which is preliminary data.</text>
</comment>
<comment type="subcellular location">
    <subcellularLocation>
        <location evidence="2">Lysosome</location>
    </subcellularLocation>
</comment>
<dbReference type="OrthoDB" id="18648at2759"/>
<dbReference type="GO" id="GO:0034198">
    <property type="term" value="P:cellular response to amino acid starvation"/>
    <property type="evidence" value="ECO:0007669"/>
    <property type="project" value="UniProtKB-UniRule"/>
</dbReference>
<dbReference type="GO" id="GO:1904262">
    <property type="term" value="P:negative regulation of TORC1 signaling"/>
    <property type="evidence" value="ECO:0007669"/>
    <property type="project" value="TreeGrafter"/>
</dbReference>
<dbReference type="OMA" id="ESEHTKY"/>
<comment type="function">
    <text evidence="2">As a component of the GATOR1 complex functions as an inhibitor of the amino acid-sensing branch of the TORC1 pathway.</text>
</comment>
<keyword evidence="6" id="KW-1185">Reference proteome</keyword>
<dbReference type="GO" id="GO:0005764">
    <property type="term" value="C:lysosome"/>
    <property type="evidence" value="ECO:0007669"/>
    <property type="project" value="UniProtKB-SubCell"/>
</dbReference>
<dbReference type="GO" id="GO:0010508">
    <property type="term" value="P:positive regulation of autophagy"/>
    <property type="evidence" value="ECO:0007669"/>
    <property type="project" value="TreeGrafter"/>
</dbReference>
<evidence type="ECO:0000259" key="4">
    <source>
        <dbReference type="Pfam" id="PF24064"/>
    </source>
</evidence>
<dbReference type="GO" id="GO:0038202">
    <property type="term" value="P:TORC1 signaling"/>
    <property type="evidence" value="ECO:0007669"/>
    <property type="project" value="TreeGrafter"/>
</dbReference>
<keyword evidence="2" id="KW-0732">Signal</keyword>
<evidence type="ECO:0000313" key="5">
    <source>
        <dbReference type="EMBL" id="OXA51638.1"/>
    </source>
</evidence>
<protein>
    <recommendedName>
        <fullName evidence="2">GATOR complex protein NPRL3</fullName>
    </recommendedName>
    <alternativeName>
        <fullName evidence="2">Nitrogen permease regulator 3-like protein</fullName>
    </alternativeName>
</protein>
<accession>A0A226E2Z3</accession>
<dbReference type="InterPro" id="IPR056603">
    <property type="entry name" value="HTH_NPRL3"/>
</dbReference>
<feature type="region of interest" description="Disordered" evidence="3">
    <location>
        <begin position="606"/>
        <end position="630"/>
    </location>
</feature>
<gene>
    <name evidence="5" type="ORF">Fcan01_13538</name>
</gene>
<feature type="compositionally biased region" description="Basic and acidic residues" evidence="3">
    <location>
        <begin position="609"/>
        <end position="618"/>
    </location>
</feature>
<evidence type="ECO:0000256" key="1">
    <source>
        <dbReference type="ARBA" id="ARBA00010546"/>
    </source>
</evidence>
<dbReference type="PANTHER" id="PTHR13153:SF5">
    <property type="entry name" value="GATOR COMPLEX PROTEIN NPRL3"/>
    <property type="match status" value="1"/>
</dbReference>
<dbReference type="Pfam" id="PF03666">
    <property type="entry name" value="NPR3"/>
    <property type="match status" value="1"/>
</dbReference>
<dbReference type="Proteomes" id="UP000198287">
    <property type="component" value="Unassembled WGS sequence"/>
</dbReference>
<dbReference type="Pfam" id="PF24064">
    <property type="entry name" value="HTH_NPRL3"/>
    <property type="match status" value="1"/>
</dbReference>
<sequence>MATSSTPNSNPPSSSGTSVMNPLSIILVKNGSKGDRLLFRYPYKIPLSQRGADSSLTPDGNNLAPRRRRKVSCDVIVPRRPAPTSLHALDSLAVETSFESSFLSPLRDGRSASINARPIMRKTSRTSPAGLLFSNLRRSPGVSMDKSVVSNTTNDIFIDDEEHNRSDMDKFTPAEGAKMLNELSDKDLSNLLAVGSDLSERKFELKLNYIRFVGHPTLMQHPKLYRNMAQQGLQTSVKLFHIVFCLNAVASHSIVKCFHDLSKRLGIALRHEEYRCLYLTQEFKKIVAIHDELCTLEPDDQNDPEGRIKLKNRMFDEIVSKSKLARMIKYIYNDVVEKGRTFMRVNGWIQISFCLPQKIHILKYREDQSTPLVEPEAIHKCLEAIRPYHAILLLVEPDDLTDTLLLDASSTISRLLQVYSPLKSLQTLAADADLTLSQTVEIASHLVYWAQATVIYPLCESNIYVVSPDIPITSEGLVKEFTERFPGLSLAQTLADFSLPMPLGERINPVLGGSFFQAQQVSLVIWMLKYHLLIHLYTYVYLTTYFDGTLMDSGDSGVDYLSAYTGNVDGTTSLNIRPFEVDEDEVTASDSFSETALDDVNIINNDPSGIDKDDKRPDSMPATPNTTTSEHVVNTNIPVGDTFPELNEAVRRAVSLVKAPLTVQDVRLFSRLSKYFTGDFHLEEIMYRENVRRSQLMLLLDKFRDVLITIEKEDSEINFFQLS</sequence>
<proteinExistence type="inferred from homology"/>
<dbReference type="STRING" id="158441.A0A226E2Z3"/>
<evidence type="ECO:0000256" key="2">
    <source>
        <dbReference type="RuleBase" id="RU368069"/>
    </source>
</evidence>
<dbReference type="PANTHER" id="PTHR13153">
    <property type="entry name" value="CGTHBA PROTEIN -14 GENE PROTEIN"/>
    <property type="match status" value="1"/>
</dbReference>
<reference evidence="5 6" key="1">
    <citation type="submission" date="2015-12" db="EMBL/GenBank/DDBJ databases">
        <title>The genome of Folsomia candida.</title>
        <authorList>
            <person name="Faddeeva A."/>
            <person name="Derks M.F."/>
            <person name="Anvar Y."/>
            <person name="Smit S."/>
            <person name="Van Straalen N."/>
            <person name="Roelofs D."/>
        </authorList>
    </citation>
    <scope>NUCLEOTIDE SEQUENCE [LARGE SCALE GENOMIC DNA]</scope>
    <source>
        <strain evidence="5 6">VU population</strain>
        <tissue evidence="5">Whole body</tissue>
    </source>
</reference>
<evidence type="ECO:0000313" key="6">
    <source>
        <dbReference type="Proteomes" id="UP000198287"/>
    </source>
</evidence>
<organism evidence="5 6">
    <name type="scientific">Folsomia candida</name>
    <name type="common">Springtail</name>
    <dbReference type="NCBI Taxonomy" id="158441"/>
    <lineage>
        <taxon>Eukaryota</taxon>
        <taxon>Metazoa</taxon>
        <taxon>Ecdysozoa</taxon>
        <taxon>Arthropoda</taxon>
        <taxon>Hexapoda</taxon>
        <taxon>Collembola</taxon>
        <taxon>Entomobryomorpha</taxon>
        <taxon>Isotomoidea</taxon>
        <taxon>Isotomidae</taxon>
        <taxon>Proisotominae</taxon>
        <taxon>Folsomia</taxon>
    </lineage>
</organism>
<name>A0A226E2Z3_FOLCA</name>
<dbReference type="GO" id="GO:1990130">
    <property type="term" value="C:GATOR1 complex"/>
    <property type="evidence" value="ECO:0007669"/>
    <property type="project" value="UniProtKB-UniRule"/>
</dbReference>